<dbReference type="InterPro" id="IPR005565">
    <property type="entry name" value="Hemolysn_activator_HlyB_C"/>
</dbReference>
<dbReference type="Gene3D" id="3.10.20.310">
    <property type="entry name" value="membrane protein fhac"/>
    <property type="match status" value="1"/>
</dbReference>
<evidence type="ECO:0000256" key="5">
    <source>
        <dbReference type="SAM" id="SignalP"/>
    </source>
</evidence>
<accession>A0A4R1G0E6</accession>
<dbReference type="Proteomes" id="UP000294702">
    <property type="component" value="Unassembled WGS sequence"/>
</dbReference>
<dbReference type="Pfam" id="PF17287">
    <property type="entry name" value="POTRA_3"/>
    <property type="match status" value="1"/>
</dbReference>
<dbReference type="PANTHER" id="PTHR34597:SF3">
    <property type="entry name" value="OUTER MEMBRANE TRANSPORTER CDIB"/>
    <property type="match status" value="1"/>
</dbReference>
<proteinExistence type="predicted"/>
<keyword evidence="3" id="KW-0998">Cell outer membrane</keyword>
<evidence type="ECO:0000313" key="9">
    <source>
        <dbReference type="EMBL" id="TCK01497.1"/>
    </source>
</evidence>
<evidence type="ECO:0000259" key="6">
    <source>
        <dbReference type="Pfam" id="PF03865"/>
    </source>
</evidence>
<evidence type="ECO:0000256" key="3">
    <source>
        <dbReference type="ARBA" id="ARBA00023237"/>
    </source>
</evidence>
<dbReference type="InterPro" id="IPR051544">
    <property type="entry name" value="TPS_OM_transporter"/>
</dbReference>
<dbReference type="PANTHER" id="PTHR34597">
    <property type="entry name" value="SLR1661 PROTEIN"/>
    <property type="match status" value="1"/>
</dbReference>
<evidence type="ECO:0000259" key="8">
    <source>
        <dbReference type="Pfam" id="PF17287"/>
    </source>
</evidence>
<evidence type="ECO:0000313" key="10">
    <source>
        <dbReference type="Proteomes" id="UP000294702"/>
    </source>
</evidence>
<keyword evidence="5" id="KW-0732">Signal</keyword>
<feature type="domain" description="ShlB POTRA" evidence="8">
    <location>
        <begin position="193"/>
        <end position="224"/>
    </location>
</feature>
<dbReference type="Gene3D" id="2.40.160.50">
    <property type="entry name" value="membrane protein fhac: a member of the omp85/tpsb transporter family"/>
    <property type="match status" value="1"/>
</dbReference>
<sequence length="591" mass="67159">MRKRALLSLIISTLCMPLTSQSNPISESTLQQTTQIDAEQQQRQQQQENEREAQFAKTPDIHFEKPKTESLQLPIDESNCYSISDIYVRDYGKEANQKSEFLWAYNQAVRQLNLSLPYCLGGQGINVLLRSMQNIILDKGFVTTKVVVGEQSLTSGKLVITIIPGRMRYALIEDRSDVNKFTRLTALTGLVPQQGALLNIRDIEQSLENFKHLPTADATINIVPAGEESGEIGQSDLAIQYVQTFPFRLTLGLDDSGSKSTGRLQGSLTLSLDNMFTANDLFYSSFTHSMARPTWLGEDDNGPRQSKNLSFYYSIPFRYWRLTLSHSLNDYHQQVAAAYGSRLLYAGESENSKATLSRIMFRNHQQKLTFSVSGWARQSKNYIDGREVGIQRKRTGGWEIGVNHRIYLGSATLNFHAGFKRGTGAFHARPYSEERFNEGSSRMRIITAEVSYQQPFQWLGQHFDLTTSWNAQWSKTPLIQQDRFSLGGRYTVRGTDGELSLSGERGWLWRNELAWTIPYVQQQFYVTLDKGIVRGPSTKELLGRTMIGTSVGFRGHWKAFYYDFFVGKPLYVPEGFRAKNNIVGFNLSLNF</sequence>
<dbReference type="EMBL" id="SMFT01000001">
    <property type="protein sequence ID" value="TCK01497.1"/>
    <property type="molecule type" value="Genomic_DNA"/>
</dbReference>
<feature type="compositionally biased region" description="Low complexity" evidence="4">
    <location>
        <begin position="31"/>
        <end position="47"/>
    </location>
</feature>
<organism evidence="9 10">
    <name type="scientific">Volucribacter psittacicida</name>
    <dbReference type="NCBI Taxonomy" id="203482"/>
    <lineage>
        <taxon>Bacteria</taxon>
        <taxon>Pseudomonadati</taxon>
        <taxon>Pseudomonadota</taxon>
        <taxon>Gammaproteobacteria</taxon>
        <taxon>Pasteurellales</taxon>
        <taxon>Pasteurellaceae</taxon>
        <taxon>Volucribacter</taxon>
    </lineage>
</organism>
<dbReference type="AlphaFoldDB" id="A0A4R1G0E6"/>
<feature type="signal peptide" evidence="5">
    <location>
        <begin position="1"/>
        <end position="22"/>
    </location>
</feature>
<name>A0A4R1G0E6_9PAST</name>
<dbReference type="GO" id="GO:0098046">
    <property type="term" value="C:type V protein secretion system complex"/>
    <property type="evidence" value="ECO:0007669"/>
    <property type="project" value="TreeGrafter"/>
</dbReference>
<dbReference type="InterPro" id="IPR027282">
    <property type="entry name" value="TPS"/>
</dbReference>
<evidence type="ECO:0000256" key="1">
    <source>
        <dbReference type="ARBA" id="ARBA00022452"/>
    </source>
</evidence>
<dbReference type="RefSeq" id="WP_132687762.1">
    <property type="nucleotide sequence ID" value="NZ_SMFT01000001.1"/>
</dbReference>
<feature type="chain" id="PRO_5020651175" evidence="5">
    <location>
        <begin position="23"/>
        <end position="591"/>
    </location>
</feature>
<feature type="compositionally biased region" description="Polar residues" evidence="4">
    <location>
        <begin position="21"/>
        <end position="30"/>
    </location>
</feature>
<dbReference type="GO" id="GO:0046819">
    <property type="term" value="P:protein secretion by the type V secretion system"/>
    <property type="evidence" value="ECO:0007669"/>
    <property type="project" value="TreeGrafter"/>
</dbReference>
<keyword evidence="1" id="KW-0472">Membrane</keyword>
<feature type="domain" description="Haemolysin activator HlyB C-terminal" evidence="6">
    <location>
        <begin position="233"/>
        <end position="555"/>
    </location>
</feature>
<dbReference type="Pfam" id="PF03865">
    <property type="entry name" value="ShlB"/>
    <property type="match status" value="1"/>
</dbReference>
<keyword evidence="10" id="KW-1185">Reference proteome</keyword>
<feature type="region of interest" description="Disordered" evidence="4">
    <location>
        <begin position="21"/>
        <end position="57"/>
    </location>
</feature>
<keyword evidence="1" id="KW-1134">Transmembrane beta strand</keyword>
<dbReference type="InterPro" id="IPR013686">
    <property type="entry name" value="Polypept-transport_assoc_ShlB"/>
</dbReference>
<dbReference type="InterPro" id="IPR035251">
    <property type="entry name" value="ShlB_POTRA"/>
</dbReference>
<dbReference type="OrthoDB" id="290122at2"/>
<keyword evidence="2" id="KW-0812">Transmembrane</keyword>
<evidence type="ECO:0000256" key="4">
    <source>
        <dbReference type="SAM" id="MobiDB-lite"/>
    </source>
</evidence>
<dbReference type="Pfam" id="PF08479">
    <property type="entry name" value="POTRA_2"/>
    <property type="match status" value="1"/>
</dbReference>
<feature type="domain" description="Polypeptide-transport-associated ShlB-type" evidence="7">
    <location>
        <begin position="117"/>
        <end position="165"/>
    </location>
</feature>
<reference evidence="9 10" key="1">
    <citation type="submission" date="2019-03" db="EMBL/GenBank/DDBJ databases">
        <title>Genomic Encyclopedia of Type Strains, Phase IV (KMG-IV): sequencing the most valuable type-strain genomes for metagenomic binning, comparative biology and taxonomic classification.</title>
        <authorList>
            <person name="Goeker M."/>
        </authorList>
    </citation>
    <scope>NUCLEOTIDE SEQUENCE [LARGE SCALE GENOMIC DNA]</scope>
    <source>
        <strain evidence="9 10">DSM 15534</strain>
    </source>
</reference>
<feature type="compositionally biased region" description="Basic and acidic residues" evidence="4">
    <location>
        <begin position="48"/>
        <end position="57"/>
    </location>
</feature>
<evidence type="ECO:0000256" key="2">
    <source>
        <dbReference type="ARBA" id="ARBA00022692"/>
    </source>
</evidence>
<gene>
    <name evidence="9" type="ORF">EV694_0110</name>
</gene>
<protein>
    <submittedName>
        <fullName evidence="9">Hemolysin activation/secretion protein</fullName>
    </submittedName>
</protein>
<dbReference type="GO" id="GO:0008320">
    <property type="term" value="F:protein transmembrane transporter activity"/>
    <property type="evidence" value="ECO:0007669"/>
    <property type="project" value="TreeGrafter"/>
</dbReference>
<evidence type="ECO:0000259" key="7">
    <source>
        <dbReference type="Pfam" id="PF08479"/>
    </source>
</evidence>
<comment type="caution">
    <text evidence="9">The sequence shown here is derived from an EMBL/GenBank/DDBJ whole genome shotgun (WGS) entry which is preliminary data.</text>
</comment>
<dbReference type="PIRSF" id="PIRSF029745">
    <property type="entry name" value="FhaC"/>
    <property type="match status" value="1"/>
</dbReference>